<name>A0A9Q1RMU9_9SOLA</name>
<dbReference type="EMBL" id="JAJAGQ010000004">
    <property type="protein sequence ID" value="KAJ8564397.1"/>
    <property type="molecule type" value="Genomic_DNA"/>
</dbReference>
<reference evidence="2" key="1">
    <citation type="journal article" date="2023" name="Proc. Natl. Acad. Sci. U.S.A.">
        <title>Genomic and structural basis for evolution of tropane alkaloid biosynthesis.</title>
        <authorList>
            <person name="Wanga Y.-J."/>
            <person name="Taina T."/>
            <person name="Yua J.-Y."/>
            <person name="Lia J."/>
            <person name="Xua B."/>
            <person name="Chenc J."/>
            <person name="D'Auriad J.C."/>
            <person name="Huanga J.-P."/>
            <person name="Huanga S.-X."/>
        </authorList>
    </citation>
    <scope>NUCLEOTIDE SEQUENCE [LARGE SCALE GENOMIC DNA]</scope>
    <source>
        <strain evidence="2">cv. KIB-2019</strain>
    </source>
</reference>
<sequence>MDLKDHGHLEFEDPYVEGNLRVLNLETQELRPAQKVFLVSRSSRSRTIRKWPLQKLGKCYGSRLREA</sequence>
<gene>
    <name evidence="1" type="ORF">K7X08_000857</name>
</gene>
<dbReference type="AlphaFoldDB" id="A0A9Q1RMU9"/>
<proteinExistence type="predicted"/>
<organism evidence="1 2">
    <name type="scientific">Anisodus acutangulus</name>
    <dbReference type="NCBI Taxonomy" id="402998"/>
    <lineage>
        <taxon>Eukaryota</taxon>
        <taxon>Viridiplantae</taxon>
        <taxon>Streptophyta</taxon>
        <taxon>Embryophyta</taxon>
        <taxon>Tracheophyta</taxon>
        <taxon>Spermatophyta</taxon>
        <taxon>Magnoliopsida</taxon>
        <taxon>eudicotyledons</taxon>
        <taxon>Gunneridae</taxon>
        <taxon>Pentapetalae</taxon>
        <taxon>asterids</taxon>
        <taxon>lamiids</taxon>
        <taxon>Solanales</taxon>
        <taxon>Solanaceae</taxon>
        <taxon>Solanoideae</taxon>
        <taxon>Hyoscyameae</taxon>
        <taxon>Anisodus</taxon>
    </lineage>
</organism>
<evidence type="ECO:0000313" key="1">
    <source>
        <dbReference type="EMBL" id="KAJ8564397.1"/>
    </source>
</evidence>
<keyword evidence="2" id="KW-1185">Reference proteome</keyword>
<dbReference type="Proteomes" id="UP001152561">
    <property type="component" value="Unassembled WGS sequence"/>
</dbReference>
<protein>
    <submittedName>
        <fullName evidence="1">Uncharacterized protein</fullName>
    </submittedName>
</protein>
<evidence type="ECO:0000313" key="2">
    <source>
        <dbReference type="Proteomes" id="UP001152561"/>
    </source>
</evidence>
<accession>A0A9Q1RMU9</accession>
<comment type="caution">
    <text evidence="1">The sequence shown here is derived from an EMBL/GenBank/DDBJ whole genome shotgun (WGS) entry which is preliminary data.</text>
</comment>